<dbReference type="Proteomes" id="UP000315995">
    <property type="component" value="Chromosome"/>
</dbReference>
<gene>
    <name evidence="2" type="ORF">FIV42_14855</name>
</gene>
<sequence length="97" mass="10783">MSTIPPVEPQKHRFTVEEYRRLGQSGIFGEDDRVELIDGEIYEMAPVGARHMGHVNLLTRLFYAQVADAATISVQNPVRLGDDSEPDLDIGVAEIFA</sequence>
<dbReference type="OrthoDB" id="9804532at2"/>
<reference evidence="2 3" key="1">
    <citation type="submission" date="2019-06" db="EMBL/GenBank/DDBJ databases">
        <title>Persicimonas caeni gen. nov., sp. nov., a predatory bacterium isolated from solar saltern.</title>
        <authorList>
            <person name="Wang S."/>
        </authorList>
    </citation>
    <scope>NUCLEOTIDE SEQUENCE [LARGE SCALE GENOMIC DNA]</scope>
    <source>
        <strain evidence="2 3">YN101</strain>
    </source>
</reference>
<dbReference type="InterPro" id="IPR012296">
    <property type="entry name" value="Nuclease_put_TT1808"/>
</dbReference>
<dbReference type="PANTHER" id="PTHR35400:SF1">
    <property type="entry name" value="SLR1083 PROTEIN"/>
    <property type="match status" value="1"/>
</dbReference>
<keyword evidence="3" id="KW-1185">Reference proteome</keyword>
<dbReference type="Pfam" id="PF05685">
    <property type="entry name" value="Uma2"/>
    <property type="match status" value="1"/>
</dbReference>
<feature type="domain" description="Putative restriction endonuclease" evidence="1">
    <location>
        <begin position="16"/>
        <end position="87"/>
    </location>
</feature>
<evidence type="ECO:0000313" key="2">
    <source>
        <dbReference type="EMBL" id="QDG51971.1"/>
    </source>
</evidence>
<evidence type="ECO:0000259" key="1">
    <source>
        <dbReference type="Pfam" id="PF05685"/>
    </source>
</evidence>
<name>A0A4Y6PUG3_PERCE</name>
<protein>
    <recommendedName>
        <fullName evidence="1">Putative restriction endonuclease domain-containing protein</fullName>
    </recommendedName>
</protein>
<dbReference type="AlphaFoldDB" id="A0A4Y6PUG3"/>
<dbReference type="InterPro" id="IPR008538">
    <property type="entry name" value="Uma2"/>
</dbReference>
<dbReference type="InterPro" id="IPR011335">
    <property type="entry name" value="Restrct_endonuc-II-like"/>
</dbReference>
<dbReference type="RefSeq" id="WP_141198449.1">
    <property type="nucleotide sequence ID" value="NZ_CP041186.1"/>
</dbReference>
<organism evidence="2 3">
    <name type="scientific">Persicimonas caeni</name>
    <dbReference type="NCBI Taxonomy" id="2292766"/>
    <lineage>
        <taxon>Bacteria</taxon>
        <taxon>Deltaproteobacteria</taxon>
        <taxon>Bradymonadales</taxon>
        <taxon>Bradymonadaceae</taxon>
        <taxon>Persicimonas</taxon>
    </lineage>
</organism>
<accession>A0A4Y6PUG3</accession>
<accession>A0A5B8Y5G8</accession>
<evidence type="ECO:0000313" key="3">
    <source>
        <dbReference type="Proteomes" id="UP000315995"/>
    </source>
</evidence>
<dbReference type="Gene3D" id="3.90.1570.10">
    <property type="entry name" value="tt1808, chain A"/>
    <property type="match status" value="1"/>
</dbReference>
<dbReference type="EMBL" id="CP041186">
    <property type="protein sequence ID" value="QDG51971.1"/>
    <property type="molecule type" value="Genomic_DNA"/>
</dbReference>
<proteinExistence type="predicted"/>
<dbReference type="PANTHER" id="PTHR35400">
    <property type="entry name" value="SLR1083 PROTEIN"/>
    <property type="match status" value="1"/>
</dbReference>
<dbReference type="SUPFAM" id="SSF52980">
    <property type="entry name" value="Restriction endonuclease-like"/>
    <property type="match status" value="1"/>
</dbReference>